<evidence type="ECO:0000313" key="2">
    <source>
        <dbReference type="Proteomes" id="UP001162480"/>
    </source>
</evidence>
<reference evidence="1" key="1">
    <citation type="submission" date="2023-08" db="EMBL/GenBank/DDBJ databases">
        <authorList>
            <person name="Alioto T."/>
            <person name="Alioto T."/>
            <person name="Gomez Garrido J."/>
        </authorList>
    </citation>
    <scope>NUCLEOTIDE SEQUENCE</scope>
</reference>
<dbReference type="Proteomes" id="UP001162480">
    <property type="component" value="Chromosome 20"/>
</dbReference>
<accession>A0AA36FGM8</accession>
<gene>
    <name evidence="1" type="ORF">OCTVUL_1B008203</name>
</gene>
<dbReference type="AlphaFoldDB" id="A0AA36FGM8"/>
<name>A0AA36FGM8_OCTVU</name>
<proteinExistence type="predicted"/>
<dbReference type="EMBL" id="OX597833">
    <property type="protein sequence ID" value="CAI9737840.1"/>
    <property type="molecule type" value="Genomic_DNA"/>
</dbReference>
<keyword evidence="2" id="KW-1185">Reference proteome</keyword>
<sequence>MEERCQTRNTEPLQGVVVVVVGGGGGGGDTADVMAMVSAAAGGGNGDERQACLELLEDMPSKNTSPENNILSAS</sequence>
<organism evidence="1 2">
    <name type="scientific">Octopus vulgaris</name>
    <name type="common">Common octopus</name>
    <dbReference type="NCBI Taxonomy" id="6645"/>
    <lineage>
        <taxon>Eukaryota</taxon>
        <taxon>Metazoa</taxon>
        <taxon>Spiralia</taxon>
        <taxon>Lophotrochozoa</taxon>
        <taxon>Mollusca</taxon>
        <taxon>Cephalopoda</taxon>
        <taxon>Coleoidea</taxon>
        <taxon>Octopodiformes</taxon>
        <taxon>Octopoda</taxon>
        <taxon>Incirrata</taxon>
        <taxon>Octopodidae</taxon>
        <taxon>Octopus</taxon>
    </lineage>
</organism>
<protein>
    <submittedName>
        <fullName evidence="1">Uncharacterized protein</fullName>
    </submittedName>
</protein>
<evidence type="ECO:0000313" key="1">
    <source>
        <dbReference type="EMBL" id="CAI9737840.1"/>
    </source>
</evidence>